<dbReference type="InterPro" id="IPR013155">
    <property type="entry name" value="M/V/L/I-tRNA-synth_anticd-bd"/>
</dbReference>
<comment type="cofactor">
    <cofactor evidence="12">
        <name>Zn(2+)</name>
        <dbReference type="ChEBI" id="CHEBI:29105"/>
    </cofactor>
    <text evidence="12">Binds 1 zinc ion per subunit.</text>
</comment>
<dbReference type="EC" id="6.1.1.5" evidence="12"/>
<dbReference type="EMBL" id="OUNR01000001">
    <property type="protein sequence ID" value="SPP63325.1"/>
    <property type="molecule type" value="Genomic_DNA"/>
</dbReference>
<protein>
    <recommendedName>
        <fullName evidence="12">Isoleucine--tRNA ligase</fullName>
        <ecNumber evidence="12">6.1.1.5</ecNumber>
    </recommendedName>
    <alternativeName>
        <fullName evidence="12">Isoleucyl-tRNA synthetase</fullName>
        <shortName evidence="12">IleRS</shortName>
    </alternativeName>
</protein>
<organism evidence="16 17">
    <name type="scientific">Nitrospira lenta</name>
    <dbReference type="NCBI Taxonomy" id="1436998"/>
    <lineage>
        <taxon>Bacteria</taxon>
        <taxon>Pseudomonadati</taxon>
        <taxon>Nitrospirota</taxon>
        <taxon>Nitrospiria</taxon>
        <taxon>Nitrospirales</taxon>
        <taxon>Nitrospiraceae</taxon>
        <taxon>Nitrospira</taxon>
    </lineage>
</organism>
<evidence type="ECO:0000256" key="10">
    <source>
        <dbReference type="ARBA" id="ARBA00025217"/>
    </source>
</evidence>
<dbReference type="Pfam" id="PF08264">
    <property type="entry name" value="Anticodon_1"/>
    <property type="match status" value="1"/>
</dbReference>
<comment type="subunit">
    <text evidence="12">Monomer.</text>
</comment>
<evidence type="ECO:0000313" key="16">
    <source>
        <dbReference type="EMBL" id="SPP63325.1"/>
    </source>
</evidence>
<feature type="domain" description="Methionyl/Valyl/Leucyl/Isoleucyl-tRNA synthetase anticodon-binding" evidence="15">
    <location>
        <begin position="699"/>
        <end position="858"/>
    </location>
</feature>
<keyword evidence="8 12" id="KW-0648">Protein biosynthesis</keyword>
<dbReference type="SUPFAM" id="SSF47323">
    <property type="entry name" value="Anticodon-binding domain of a subclass of class I aminoacyl-tRNA synthetases"/>
    <property type="match status" value="1"/>
</dbReference>
<comment type="similarity">
    <text evidence="1 12">Belongs to the class-I aminoacyl-tRNA synthetase family. IleS type 1 subfamily.</text>
</comment>
<comment type="subcellular location">
    <subcellularLocation>
        <location evidence="12">Cytoplasm</location>
    </subcellularLocation>
</comment>
<dbReference type="InterPro" id="IPR009008">
    <property type="entry name" value="Val/Leu/Ile-tRNA-synth_edit"/>
</dbReference>
<evidence type="ECO:0000256" key="5">
    <source>
        <dbReference type="ARBA" id="ARBA00022741"/>
    </source>
</evidence>
<dbReference type="FunCoup" id="A0A330L0P9">
    <property type="interactions" value="508"/>
</dbReference>
<dbReference type="InterPro" id="IPR001412">
    <property type="entry name" value="aa-tRNA-synth_I_CS"/>
</dbReference>
<feature type="binding site" evidence="12">
    <location>
        <position position="932"/>
    </location>
    <ligand>
        <name>Zn(2+)</name>
        <dbReference type="ChEBI" id="CHEBI:29105"/>
    </ligand>
</feature>
<keyword evidence="6 12" id="KW-0862">Zinc</keyword>
<dbReference type="PANTHER" id="PTHR42765:SF1">
    <property type="entry name" value="ISOLEUCINE--TRNA LIGASE, MITOCHONDRIAL"/>
    <property type="match status" value="1"/>
</dbReference>
<dbReference type="InterPro" id="IPR002301">
    <property type="entry name" value="Ile-tRNA-ligase"/>
</dbReference>
<evidence type="ECO:0000256" key="4">
    <source>
        <dbReference type="ARBA" id="ARBA00022723"/>
    </source>
</evidence>
<dbReference type="Pfam" id="PF06827">
    <property type="entry name" value="zf-FPG_IleRS"/>
    <property type="match status" value="1"/>
</dbReference>
<evidence type="ECO:0000256" key="9">
    <source>
        <dbReference type="ARBA" id="ARBA00023146"/>
    </source>
</evidence>
<feature type="binding site" evidence="12">
    <location>
        <position position="912"/>
    </location>
    <ligand>
        <name>Zn(2+)</name>
        <dbReference type="ChEBI" id="CHEBI:29105"/>
    </ligand>
</feature>
<dbReference type="Proteomes" id="UP000248168">
    <property type="component" value="Unassembled WGS sequence"/>
</dbReference>
<comment type="domain">
    <text evidence="12">IleRS has two distinct active sites: one for aminoacylation and one for editing. The misactivated valine is translocated from the active site to the editing site, which sterically excludes the correctly activated isoleucine. The single editing site contains two valyl binding pockets, one specific for each substrate (Val-AMP or Val-tRNA(Ile)).</text>
</comment>
<accession>A0A330L0P9</accession>
<keyword evidence="2 12" id="KW-0963">Cytoplasm</keyword>
<dbReference type="NCBIfam" id="TIGR00392">
    <property type="entry name" value="ileS"/>
    <property type="match status" value="1"/>
</dbReference>
<dbReference type="InParanoid" id="A0A330L0P9"/>
<dbReference type="FunFam" id="1.10.730.20:FF:000001">
    <property type="entry name" value="Isoleucine--tRNA ligase"/>
    <property type="match status" value="1"/>
</dbReference>
<evidence type="ECO:0000256" key="7">
    <source>
        <dbReference type="ARBA" id="ARBA00022840"/>
    </source>
</evidence>
<dbReference type="InterPro" id="IPR014729">
    <property type="entry name" value="Rossmann-like_a/b/a_fold"/>
</dbReference>
<evidence type="ECO:0000256" key="8">
    <source>
        <dbReference type="ARBA" id="ARBA00022917"/>
    </source>
</evidence>
<evidence type="ECO:0000259" key="14">
    <source>
        <dbReference type="Pfam" id="PF06827"/>
    </source>
</evidence>
<feature type="short sequence motif" description="'KMSKS' region" evidence="12">
    <location>
        <begin position="616"/>
        <end position="620"/>
    </location>
</feature>
<evidence type="ECO:0000256" key="12">
    <source>
        <dbReference type="HAMAP-Rule" id="MF_02002"/>
    </source>
</evidence>
<proteinExistence type="inferred from homology"/>
<evidence type="ECO:0000313" key="17">
    <source>
        <dbReference type="Proteomes" id="UP000248168"/>
    </source>
</evidence>
<keyword evidence="7 12" id="KW-0067">ATP-binding</keyword>
<evidence type="ECO:0000256" key="3">
    <source>
        <dbReference type="ARBA" id="ARBA00022598"/>
    </source>
</evidence>
<dbReference type="GO" id="GO:0006428">
    <property type="term" value="P:isoleucyl-tRNA aminoacylation"/>
    <property type="evidence" value="ECO:0007669"/>
    <property type="project" value="UniProtKB-UniRule"/>
</dbReference>
<evidence type="ECO:0000259" key="15">
    <source>
        <dbReference type="Pfam" id="PF08264"/>
    </source>
</evidence>
<keyword evidence="4 12" id="KW-0479">Metal-binding</keyword>
<dbReference type="HAMAP" id="MF_02002">
    <property type="entry name" value="Ile_tRNA_synth_type1"/>
    <property type="match status" value="1"/>
</dbReference>
<feature type="short sequence motif" description="'HIGH' region" evidence="12">
    <location>
        <begin position="57"/>
        <end position="67"/>
    </location>
</feature>
<dbReference type="FunFam" id="3.40.50.620:FF:000042">
    <property type="entry name" value="Isoleucine--tRNA ligase"/>
    <property type="match status" value="1"/>
</dbReference>
<dbReference type="PROSITE" id="PS00178">
    <property type="entry name" value="AA_TRNA_LIGASE_I"/>
    <property type="match status" value="1"/>
</dbReference>
<keyword evidence="17" id="KW-1185">Reference proteome</keyword>
<evidence type="ECO:0000256" key="11">
    <source>
        <dbReference type="ARBA" id="ARBA00048359"/>
    </source>
</evidence>
<feature type="binding site" evidence="12">
    <location>
        <position position="929"/>
    </location>
    <ligand>
        <name>Zn(2+)</name>
        <dbReference type="ChEBI" id="CHEBI:29105"/>
    </ligand>
</feature>
<feature type="domain" description="Aminoacyl-tRNA synthetase class Ia" evidence="13">
    <location>
        <begin position="27"/>
        <end position="655"/>
    </location>
</feature>
<dbReference type="Gene3D" id="1.10.10.830">
    <property type="entry name" value="Ile-tRNA synthetase CP2 domain-like"/>
    <property type="match status" value="1"/>
</dbReference>
<dbReference type="Gene3D" id="3.90.740.10">
    <property type="entry name" value="Valyl/Leucyl/Isoleucyl-tRNA synthetase, editing domain"/>
    <property type="match status" value="1"/>
</dbReference>
<dbReference type="InterPro" id="IPR050081">
    <property type="entry name" value="Ile-tRNA_ligase"/>
</dbReference>
<dbReference type="PANTHER" id="PTHR42765">
    <property type="entry name" value="SOLEUCYL-TRNA SYNTHETASE"/>
    <property type="match status" value="1"/>
</dbReference>
<feature type="binding site" evidence="12">
    <location>
        <position position="909"/>
    </location>
    <ligand>
        <name>Zn(2+)</name>
        <dbReference type="ChEBI" id="CHEBI:29105"/>
    </ligand>
</feature>
<dbReference type="InterPro" id="IPR010663">
    <property type="entry name" value="Znf_FPG/IleRS"/>
</dbReference>
<dbReference type="Gene3D" id="1.10.730.20">
    <property type="match status" value="1"/>
</dbReference>
<dbReference type="InterPro" id="IPR023585">
    <property type="entry name" value="Ile-tRNA-ligase_type1"/>
</dbReference>
<keyword evidence="3 12" id="KW-0436">Ligase</keyword>
<feature type="domain" description="Zinc finger FPG/IleRS-type" evidence="14">
    <location>
        <begin position="908"/>
        <end position="933"/>
    </location>
</feature>
<evidence type="ECO:0000259" key="13">
    <source>
        <dbReference type="Pfam" id="PF00133"/>
    </source>
</evidence>
<dbReference type="PRINTS" id="PR00984">
    <property type="entry name" value="TRNASYNTHILE"/>
</dbReference>
<dbReference type="GO" id="GO:0008270">
    <property type="term" value="F:zinc ion binding"/>
    <property type="evidence" value="ECO:0007669"/>
    <property type="project" value="UniProtKB-UniRule"/>
</dbReference>
<evidence type="ECO:0000256" key="2">
    <source>
        <dbReference type="ARBA" id="ARBA00022490"/>
    </source>
</evidence>
<gene>
    <name evidence="12 16" type="primary">ileS</name>
    <name evidence="16" type="ORF">NITLEN_10411</name>
</gene>
<feature type="binding site" evidence="12">
    <location>
        <position position="619"/>
    </location>
    <ligand>
        <name>ATP</name>
        <dbReference type="ChEBI" id="CHEBI:30616"/>
    </ligand>
</feature>
<comment type="function">
    <text evidence="10 12">Catalyzes the attachment of isoleucine to tRNA(Ile). As IleRS can inadvertently accommodate and process structurally similar amino acids such as valine, to avoid such errors it has two additional distinct tRNA(Ile)-dependent editing activities. One activity is designated as 'pretransfer' editing and involves the hydrolysis of activated Val-AMP. The other activity is designated 'posttransfer' editing and involves deacylation of mischarged Val-tRNA(Ile).</text>
</comment>
<dbReference type="GO" id="GO:0004822">
    <property type="term" value="F:isoleucine-tRNA ligase activity"/>
    <property type="evidence" value="ECO:0007669"/>
    <property type="project" value="UniProtKB-UniRule"/>
</dbReference>
<dbReference type="OrthoDB" id="9810365at2"/>
<dbReference type="GO" id="GO:0000049">
    <property type="term" value="F:tRNA binding"/>
    <property type="evidence" value="ECO:0007669"/>
    <property type="project" value="InterPro"/>
</dbReference>
<keyword evidence="9 12" id="KW-0030">Aminoacyl-tRNA synthetase</keyword>
<dbReference type="AlphaFoldDB" id="A0A330L0P9"/>
<reference evidence="17" key="1">
    <citation type="submission" date="2018-04" db="EMBL/GenBank/DDBJ databases">
        <authorList>
            <person name="Lucker S."/>
            <person name="Sakoula D."/>
        </authorList>
    </citation>
    <scope>NUCLEOTIDE SEQUENCE [LARGE SCALE GENOMIC DNA]</scope>
</reference>
<dbReference type="SUPFAM" id="SSF52374">
    <property type="entry name" value="Nucleotidylyl transferase"/>
    <property type="match status" value="1"/>
</dbReference>
<dbReference type="GO" id="GO:0005524">
    <property type="term" value="F:ATP binding"/>
    <property type="evidence" value="ECO:0007669"/>
    <property type="project" value="UniProtKB-UniRule"/>
</dbReference>
<dbReference type="InterPro" id="IPR002300">
    <property type="entry name" value="aa-tRNA-synth_Ia"/>
</dbReference>
<dbReference type="Gene3D" id="3.40.50.620">
    <property type="entry name" value="HUPs"/>
    <property type="match status" value="2"/>
</dbReference>
<dbReference type="SUPFAM" id="SSF50677">
    <property type="entry name" value="ValRS/IleRS/LeuRS editing domain"/>
    <property type="match status" value="1"/>
</dbReference>
<dbReference type="InterPro" id="IPR009080">
    <property type="entry name" value="tRNAsynth_Ia_anticodon-bd"/>
</dbReference>
<dbReference type="RefSeq" id="WP_121987874.1">
    <property type="nucleotide sequence ID" value="NZ_OUNR01000001.1"/>
</dbReference>
<feature type="binding site" evidence="12">
    <location>
        <position position="575"/>
    </location>
    <ligand>
        <name>L-isoleucyl-5'-AMP</name>
        <dbReference type="ChEBI" id="CHEBI:178002"/>
    </ligand>
</feature>
<name>A0A330L0P9_9BACT</name>
<comment type="catalytic activity">
    <reaction evidence="11 12">
        <text>tRNA(Ile) + L-isoleucine + ATP = L-isoleucyl-tRNA(Ile) + AMP + diphosphate</text>
        <dbReference type="Rhea" id="RHEA:11060"/>
        <dbReference type="Rhea" id="RHEA-COMP:9666"/>
        <dbReference type="Rhea" id="RHEA-COMP:9695"/>
        <dbReference type="ChEBI" id="CHEBI:30616"/>
        <dbReference type="ChEBI" id="CHEBI:33019"/>
        <dbReference type="ChEBI" id="CHEBI:58045"/>
        <dbReference type="ChEBI" id="CHEBI:78442"/>
        <dbReference type="ChEBI" id="CHEBI:78528"/>
        <dbReference type="ChEBI" id="CHEBI:456215"/>
        <dbReference type="EC" id="6.1.1.5"/>
    </reaction>
</comment>
<dbReference type="InterPro" id="IPR033708">
    <property type="entry name" value="Anticodon_Ile_BEm"/>
</dbReference>
<evidence type="ECO:0000256" key="6">
    <source>
        <dbReference type="ARBA" id="ARBA00022833"/>
    </source>
</evidence>
<dbReference type="Pfam" id="PF00133">
    <property type="entry name" value="tRNA-synt_1"/>
    <property type="match status" value="1"/>
</dbReference>
<dbReference type="CDD" id="cd07960">
    <property type="entry name" value="Anticodon_Ia_Ile_BEm"/>
    <property type="match status" value="1"/>
</dbReference>
<sequence>MDYKATLNLPKTDFPMKANLPQREPEMLAWWAQEKLYEQIQAAGQGRPRYVLHDGPPYANGRIHIGHALNKILKDIIVKSKTMAGFQAPYVPGWDCHGLPIEHQVMKELGDKKKELDTLAIRKLCRDYAEKYVAIQREEFQRLGVLGEWQQPYRTMTSAYEASIVREFGKFVERGGVYKGLKPVLWCTQDQTALAEAEVEYDNHTSPWVYVKFPIVTSPSVLSATFPGVAFPDGITSVSVVIWTTTPWTLPANQAVCLHRDFDYAFVQVGHELLIVAEKLLASVAKECKLEDYRVIGVKKGGEGFEGLETQRSLSTGLSPILLGDFVTLDQGTGCVHIAPGHGMEDYILVLNHNASASVGEKLEILAPVDNGGRFTDVVKEFAGQHVFKANPKIVEFLQANGRLLGHGSLNHSYPHCWRCKSPVIFRATEQWFVSMETNDLRKEALAEIERVRWIPAYGRDRINGMIQNRPDWCLSRQRVWGVPIPGFTCVACRTVLADPKIIDHVADLMESKGADVWFERSAAELLPAGTACATCGGTVFEKERDILDVWFESGVSFAAVLKPRKWWPADLYLEGSDQHRGWFHSALLTGVTTDHRAPYKAVLTHGFVLDGQGKKMSKSAGNVVAPQDVIKQSGAEILRLWVSAQDYRDDLRISPEILTHLIEAYRKIRNTSRFLLSNLYDFDPAKDRIPYEQLPELDRWALHRLSELIPRVRKSYDDFEFHTIFHALNNFCSVDLSSVYLDILKDRLYTFRTDSPLRRGSQTVLFDIVMAMTKLMAPILSFTAEEIWRVVSAQVPGGLGAQSVHLASFPEVDPSWRNAELAARWETLLEYRSQVQGMLETSRRDKVIGSSLEAHVQLEADATAYQFLAPYEKDLGTIFIVSKVTLSRSAAGQTGIQIAVTKSSAAKCERCWNYREAVGADAEHPTLCDRCLEAIR</sequence>
<keyword evidence="5 12" id="KW-0547">Nucleotide-binding</keyword>
<dbReference type="GO" id="GO:0002161">
    <property type="term" value="F:aminoacyl-tRNA deacylase activity"/>
    <property type="evidence" value="ECO:0007669"/>
    <property type="project" value="InterPro"/>
</dbReference>
<dbReference type="GO" id="GO:0005829">
    <property type="term" value="C:cytosol"/>
    <property type="evidence" value="ECO:0007669"/>
    <property type="project" value="TreeGrafter"/>
</dbReference>
<evidence type="ECO:0000256" key="1">
    <source>
        <dbReference type="ARBA" id="ARBA00006887"/>
    </source>
</evidence>